<keyword evidence="2" id="KW-1185">Reference proteome</keyword>
<evidence type="ECO:0000313" key="1">
    <source>
        <dbReference type="EMBL" id="EEP28768.1"/>
    </source>
</evidence>
<name>C4G7X2_9FIRM</name>
<dbReference type="Proteomes" id="UP000003494">
    <property type="component" value="Unassembled WGS sequence"/>
</dbReference>
<evidence type="ECO:0000313" key="2">
    <source>
        <dbReference type="Proteomes" id="UP000003494"/>
    </source>
</evidence>
<organism evidence="1 2">
    <name type="scientific">Shuttleworthella satelles DSM 14600</name>
    <dbReference type="NCBI Taxonomy" id="626523"/>
    <lineage>
        <taxon>Bacteria</taxon>
        <taxon>Bacillati</taxon>
        <taxon>Bacillota</taxon>
        <taxon>Clostridia</taxon>
        <taxon>Lachnospirales</taxon>
        <taxon>Lachnospiraceae</taxon>
        <taxon>Shuttleworthella</taxon>
    </lineage>
</organism>
<dbReference type="STRING" id="626523.GCWU000342_00109"/>
<dbReference type="AlphaFoldDB" id="C4G7X2"/>
<dbReference type="HOGENOM" id="CLU_2540738_0_0_9"/>
<sequence>MAQDKQKAIEHAGRINANILRMMSEVNELGIEIAYNGALDGAPDWIDHCLDALETASDILEQNLDLDNSVAFGDLDEEGKESK</sequence>
<proteinExistence type="predicted"/>
<reference evidence="1" key="1">
    <citation type="submission" date="2009-04" db="EMBL/GenBank/DDBJ databases">
        <authorList>
            <person name="Weinstock G."/>
            <person name="Sodergren E."/>
            <person name="Clifton S."/>
            <person name="Fulton L."/>
            <person name="Fulton B."/>
            <person name="Courtney L."/>
            <person name="Fronick C."/>
            <person name="Harrison M."/>
            <person name="Strong C."/>
            <person name="Farmer C."/>
            <person name="Delahaunty K."/>
            <person name="Markovic C."/>
            <person name="Hall O."/>
            <person name="Minx P."/>
            <person name="Tomlinson C."/>
            <person name="Mitreva M."/>
            <person name="Nelson J."/>
            <person name="Hou S."/>
            <person name="Wollam A."/>
            <person name="Pepin K.H."/>
            <person name="Johnson M."/>
            <person name="Bhonagiri V."/>
            <person name="Nash W.E."/>
            <person name="Warren W."/>
            <person name="Chinwalla A."/>
            <person name="Mardis E.R."/>
            <person name="Wilson R.K."/>
        </authorList>
    </citation>
    <scope>NUCLEOTIDE SEQUENCE [LARGE SCALE GENOMIC DNA]</scope>
    <source>
        <strain evidence="1">DSM 14600</strain>
    </source>
</reference>
<dbReference type="EMBL" id="ACIP02000001">
    <property type="protein sequence ID" value="EEP28768.1"/>
    <property type="molecule type" value="Genomic_DNA"/>
</dbReference>
<accession>C4G7X2</accession>
<dbReference type="RefSeq" id="WP_006905156.1">
    <property type="nucleotide sequence ID" value="NZ_GG665866.1"/>
</dbReference>
<comment type="caution">
    <text evidence="1">The sequence shown here is derived from an EMBL/GenBank/DDBJ whole genome shotgun (WGS) entry which is preliminary data.</text>
</comment>
<gene>
    <name evidence="1" type="ORF">GCWU000342_00109</name>
</gene>
<protein>
    <submittedName>
        <fullName evidence="1">Uncharacterized protein</fullName>
    </submittedName>
</protein>